<proteinExistence type="predicted"/>
<protein>
    <recommendedName>
        <fullName evidence="3">DUF1127 domain-containing protein</fullName>
    </recommendedName>
</protein>
<accession>A0A1I1WBK9</accession>
<dbReference type="Proteomes" id="UP000325289">
    <property type="component" value="Unassembled WGS sequence"/>
</dbReference>
<name>A0A1I1WBK9_9RHOB</name>
<dbReference type="AlphaFoldDB" id="A0A1I1WBK9"/>
<dbReference type="RefSeq" id="WP_149755392.1">
    <property type="nucleotide sequence ID" value="NZ_FOMS01000004.1"/>
</dbReference>
<evidence type="ECO:0008006" key="3">
    <source>
        <dbReference type="Google" id="ProtNLM"/>
    </source>
</evidence>
<evidence type="ECO:0000313" key="2">
    <source>
        <dbReference type="Proteomes" id="UP000325289"/>
    </source>
</evidence>
<keyword evidence="2" id="KW-1185">Reference proteome</keyword>
<gene>
    <name evidence="1" type="ORF">SAMN04515678_104146</name>
</gene>
<evidence type="ECO:0000313" key="1">
    <source>
        <dbReference type="EMBL" id="SFD90440.1"/>
    </source>
</evidence>
<dbReference type="EMBL" id="FOMS01000004">
    <property type="protein sequence ID" value="SFD90440.1"/>
    <property type="molecule type" value="Genomic_DNA"/>
</dbReference>
<dbReference type="OrthoDB" id="7867799at2"/>
<reference evidence="1 2" key="1">
    <citation type="submission" date="2016-10" db="EMBL/GenBank/DDBJ databases">
        <authorList>
            <person name="Varghese N."/>
            <person name="Submissions S."/>
        </authorList>
    </citation>
    <scope>NUCLEOTIDE SEQUENCE [LARGE SCALE GENOMIC DNA]</scope>
    <source>
        <strain evidence="2">YIM D21,KCTC 23444,ACCC 10710</strain>
    </source>
</reference>
<organism evidence="1 2">
    <name type="scientific">Roseivivax sediminis</name>
    <dbReference type="NCBI Taxonomy" id="936889"/>
    <lineage>
        <taxon>Bacteria</taxon>
        <taxon>Pseudomonadati</taxon>
        <taxon>Pseudomonadota</taxon>
        <taxon>Alphaproteobacteria</taxon>
        <taxon>Rhodobacterales</taxon>
        <taxon>Roseobacteraceae</taxon>
        <taxon>Roseivivax</taxon>
    </lineage>
</organism>
<sequence>MAQSAFANDTAGAGFLARLGDGLTRGLTFLAENNPRYARIQQLNRISDAELEAQGTTRAEAVRHMFRDQFYL</sequence>